<protein>
    <submittedName>
        <fullName evidence="10">Amino acid permease</fullName>
    </submittedName>
</protein>
<dbReference type="AlphaFoldDB" id="A0A073K8Z3"/>
<dbReference type="PROSITE" id="PS00218">
    <property type="entry name" value="AMINO_ACID_PERMEASE_1"/>
    <property type="match status" value="1"/>
</dbReference>
<feature type="transmembrane region" description="Helical" evidence="8">
    <location>
        <begin position="408"/>
        <end position="429"/>
    </location>
</feature>
<comment type="caution">
    <text evidence="10">The sequence shown here is derived from an EMBL/GenBank/DDBJ whole genome shotgun (WGS) entry which is preliminary data.</text>
</comment>
<proteinExistence type="predicted"/>
<sequence>MHQTTTEQTGLKRTMKSRHLFMIALGGVIGTGLFMGSGQIVHNAGPGGAILAFLVGGFVMYLTMLCLGELSVAMPEAGSFQSYASKFISPGFGFVVGWMYWLNWAVTVGVELTTVSILMKRWFPDVSSWIWCVTFAAILFVVNALSAKAYAEAEFWFASVKVSTIVVFIILGGAVIFGFLDFSGKPAPMLHNFTENGGLFPNGVLAVLFTMITVNFSFQGTELIGIASGESENPEKTIPKAIKNTIWRTLFFFVLAIAVVVGLLPWQEANLVESPFVLVFDTVGIPYAADIMNFVIITAVLSVANSGLYANSRMLWAMSKQGIASPIFTKLTSKGVPLNALIFSLIFASLSLLTSVFAADTVFLVLTSIAAMAAVVVWMSIAASQFFFRKEFIKNGGNINDLKYRTPLYPIVPILAFSLNFITFISLAFIPEQRIAFYCGIPFMIICYILYQIKYKKVDTFEQQRNITQRIN</sequence>
<feature type="transmembrane region" description="Helical" evidence="8">
    <location>
        <begin position="338"/>
        <end position="357"/>
    </location>
</feature>
<evidence type="ECO:0000256" key="4">
    <source>
        <dbReference type="ARBA" id="ARBA00022692"/>
    </source>
</evidence>
<accession>A0A073K8Z3</accession>
<comment type="subcellular location">
    <subcellularLocation>
        <location evidence="1">Cell membrane</location>
        <topology evidence="1">Multi-pass membrane protein</topology>
    </subcellularLocation>
</comment>
<feature type="transmembrane region" description="Helical" evidence="8">
    <location>
        <begin position="287"/>
        <end position="310"/>
    </location>
</feature>
<dbReference type="InterPro" id="IPR004840">
    <property type="entry name" value="Amino_acid_permease_CS"/>
</dbReference>
<evidence type="ECO:0000313" key="11">
    <source>
        <dbReference type="Proteomes" id="UP000027778"/>
    </source>
</evidence>
<dbReference type="Proteomes" id="UP000027778">
    <property type="component" value="Unassembled WGS sequence"/>
</dbReference>
<dbReference type="eggNOG" id="COG0833">
    <property type="taxonomic scope" value="Bacteria"/>
</dbReference>
<evidence type="ECO:0000256" key="5">
    <source>
        <dbReference type="ARBA" id="ARBA00022970"/>
    </source>
</evidence>
<keyword evidence="4 8" id="KW-0812">Transmembrane</keyword>
<evidence type="ECO:0000256" key="3">
    <source>
        <dbReference type="ARBA" id="ARBA00022475"/>
    </source>
</evidence>
<feature type="transmembrane region" description="Helical" evidence="8">
    <location>
        <begin position="435"/>
        <end position="451"/>
    </location>
</feature>
<dbReference type="GO" id="GO:0005886">
    <property type="term" value="C:plasma membrane"/>
    <property type="evidence" value="ECO:0007669"/>
    <property type="project" value="UniProtKB-SubCell"/>
</dbReference>
<feature type="transmembrane region" description="Helical" evidence="8">
    <location>
        <begin position="246"/>
        <end position="267"/>
    </location>
</feature>
<evidence type="ECO:0000256" key="1">
    <source>
        <dbReference type="ARBA" id="ARBA00004651"/>
    </source>
</evidence>
<keyword evidence="6 8" id="KW-1133">Transmembrane helix</keyword>
<dbReference type="RefSeq" id="WP_033675112.1">
    <property type="nucleotide sequence ID" value="NZ_JOTM01000012.1"/>
</dbReference>
<dbReference type="EMBL" id="JOTM01000012">
    <property type="protein sequence ID" value="KEK23774.1"/>
    <property type="molecule type" value="Genomic_DNA"/>
</dbReference>
<feature type="transmembrane region" description="Helical" evidence="8">
    <location>
        <begin position="158"/>
        <end position="179"/>
    </location>
</feature>
<dbReference type="FunFam" id="1.20.1740.10:FF:000001">
    <property type="entry name" value="Amino acid permease"/>
    <property type="match status" value="1"/>
</dbReference>
<gene>
    <name evidence="10" type="ORF">BAGA_06230</name>
</gene>
<reference evidence="10 11" key="1">
    <citation type="submission" date="2014-06" db="EMBL/GenBank/DDBJ databases">
        <title>Draft genome sequence of Bacillus gaemokensis JCM 15801 (MCCC 1A00707).</title>
        <authorList>
            <person name="Lai Q."/>
            <person name="Liu Y."/>
            <person name="Shao Z."/>
        </authorList>
    </citation>
    <scope>NUCLEOTIDE SEQUENCE [LARGE SCALE GENOMIC DNA]</scope>
    <source>
        <strain evidence="10 11">JCM 15801</strain>
    </source>
</reference>
<keyword evidence="7 8" id="KW-0472">Membrane</keyword>
<evidence type="ECO:0000256" key="7">
    <source>
        <dbReference type="ARBA" id="ARBA00023136"/>
    </source>
</evidence>
<feature type="transmembrane region" description="Helical" evidence="8">
    <location>
        <begin position="363"/>
        <end position="388"/>
    </location>
</feature>
<feature type="transmembrane region" description="Helical" evidence="8">
    <location>
        <begin position="20"/>
        <end position="41"/>
    </location>
</feature>
<organism evidence="10 11">
    <name type="scientific">Bacillus gaemokensis</name>
    <dbReference type="NCBI Taxonomy" id="574375"/>
    <lineage>
        <taxon>Bacteria</taxon>
        <taxon>Bacillati</taxon>
        <taxon>Bacillota</taxon>
        <taxon>Bacilli</taxon>
        <taxon>Bacillales</taxon>
        <taxon>Bacillaceae</taxon>
        <taxon>Bacillus</taxon>
        <taxon>Bacillus cereus group</taxon>
    </lineage>
</organism>
<evidence type="ECO:0000313" key="10">
    <source>
        <dbReference type="EMBL" id="KEK23774.1"/>
    </source>
</evidence>
<feature type="transmembrane region" description="Helical" evidence="8">
    <location>
        <begin position="126"/>
        <end position="146"/>
    </location>
</feature>
<keyword evidence="2" id="KW-0813">Transport</keyword>
<dbReference type="OrthoDB" id="9780162at2"/>
<dbReference type="InterPro" id="IPR004841">
    <property type="entry name" value="AA-permease/SLC12A_dom"/>
</dbReference>
<evidence type="ECO:0000256" key="8">
    <source>
        <dbReference type="SAM" id="Phobius"/>
    </source>
</evidence>
<dbReference type="PANTHER" id="PTHR43495">
    <property type="entry name" value="GABA PERMEASE"/>
    <property type="match status" value="1"/>
</dbReference>
<evidence type="ECO:0000256" key="6">
    <source>
        <dbReference type="ARBA" id="ARBA00022989"/>
    </source>
</evidence>
<name>A0A073K8Z3_9BACI</name>
<dbReference type="Pfam" id="PF00324">
    <property type="entry name" value="AA_permease"/>
    <property type="match status" value="1"/>
</dbReference>
<dbReference type="PIRSF" id="PIRSF006060">
    <property type="entry name" value="AA_transporter"/>
    <property type="match status" value="1"/>
</dbReference>
<feature type="transmembrane region" description="Helical" evidence="8">
    <location>
        <begin position="47"/>
        <end position="67"/>
    </location>
</feature>
<dbReference type="GO" id="GO:0055085">
    <property type="term" value="P:transmembrane transport"/>
    <property type="evidence" value="ECO:0007669"/>
    <property type="project" value="InterPro"/>
</dbReference>
<keyword evidence="11" id="KW-1185">Reference proteome</keyword>
<dbReference type="GO" id="GO:0006865">
    <property type="term" value="P:amino acid transport"/>
    <property type="evidence" value="ECO:0007669"/>
    <property type="project" value="UniProtKB-KW"/>
</dbReference>
<keyword evidence="3" id="KW-1003">Cell membrane</keyword>
<feature type="transmembrane region" description="Helical" evidence="8">
    <location>
        <begin position="87"/>
        <end position="106"/>
    </location>
</feature>
<evidence type="ECO:0000256" key="2">
    <source>
        <dbReference type="ARBA" id="ARBA00022448"/>
    </source>
</evidence>
<evidence type="ECO:0000259" key="9">
    <source>
        <dbReference type="Pfam" id="PF00324"/>
    </source>
</evidence>
<feature type="transmembrane region" description="Helical" evidence="8">
    <location>
        <begin position="199"/>
        <end position="218"/>
    </location>
</feature>
<dbReference type="PANTHER" id="PTHR43495:SF5">
    <property type="entry name" value="GAMMA-AMINOBUTYRIC ACID PERMEASE"/>
    <property type="match status" value="1"/>
</dbReference>
<keyword evidence="5" id="KW-0029">Amino-acid transport</keyword>
<feature type="domain" description="Amino acid permease/ SLC12A" evidence="9">
    <location>
        <begin position="19"/>
        <end position="457"/>
    </location>
</feature>
<dbReference type="Gene3D" id="1.20.1740.10">
    <property type="entry name" value="Amino acid/polyamine transporter I"/>
    <property type="match status" value="1"/>
</dbReference>